<evidence type="ECO:0000256" key="1">
    <source>
        <dbReference type="SAM" id="MobiDB-lite"/>
    </source>
</evidence>
<sequence length="123" mass="12380">MNCSVSAISATTPTTASQASAAAKQRKQDYANLMSSLQSSDIESAKTAYAKLTANQAPPANSPLAALGAALQTGDTAAVQKATAALQQARGGHHHHHHDADASKAPTPPTPPATANSTVNILA</sequence>
<keyword evidence="3" id="KW-1185">Reference proteome</keyword>
<name>A0ABU4PL60_9SPHN</name>
<dbReference type="Proteomes" id="UP001279660">
    <property type="component" value="Unassembled WGS sequence"/>
</dbReference>
<dbReference type="EMBL" id="JAWXXV010000001">
    <property type="protein sequence ID" value="MDX5982665.1"/>
    <property type="molecule type" value="Genomic_DNA"/>
</dbReference>
<comment type="caution">
    <text evidence="2">The sequence shown here is derived from an EMBL/GenBank/DDBJ whole genome shotgun (WGS) entry which is preliminary data.</text>
</comment>
<organism evidence="2 3">
    <name type="scientific">Sphingomonas echinoides</name>
    <dbReference type="NCBI Taxonomy" id="59803"/>
    <lineage>
        <taxon>Bacteria</taxon>
        <taxon>Pseudomonadati</taxon>
        <taxon>Pseudomonadota</taxon>
        <taxon>Alphaproteobacteria</taxon>
        <taxon>Sphingomonadales</taxon>
        <taxon>Sphingomonadaceae</taxon>
        <taxon>Sphingomonas</taxon>
    </lineage>
</organism>
<accession>A0ABU4PL60</accession>
<evidence type="ECO:0000313" key="3">
    <source>
        <dbReference type="Proteomes" id="UP001279660"/>
    </source>
</evidence>
<gene>
    <name evidence="2" type="ORF">SIL82_00200</name>
</gene>
<feature type="region of interest" description="Disordered" evidence="1">
    <location>
        <begin position="1"/>
        <end position="20"/>
    </location>
</feature>
<feature type="region of interest" description="Disordered" evidence="1">
    <location>
        <begin position="82"/>
        <end position="123"/>
    </location>
</feature>
<reference evidence="2 3" key="1">
    <citation type="submission" date="2023-11" db="EMBL/GenBank/DDBJ databases">
        <title>MicrobeMod: A computational toolkit for identifying prokaryotic methylation and restriction-modification with nanopore sequencing.</title>
        <authorList>
            <person name="Crits-Christoph A."/>
            <person name="Kang S.C."/>
            <person name="Lee H."/>
            <person name="Ostrov N."/>
        </authorList>
    </citation>
    <scope>NUCLEOTIDE SEQUENCE [LARGE SCALE GENOMIC DNA]</scope>
    <source>
        <strain evidence="2 3">ATCC 14820</strain>
    </source>
</reference>
<evidence type="ECO:0000313" key="2">
    <source>
        <dbReference type="EMBL" id="MDX5982665.1"/>
    </source>
</evidence>
<dbReference type="RefSeq" id="WP_010406284.1">
    <property type="nucleotide sequence ID" value="NZ_JAWXXV010000001.1"/>
</dbReference>
<proteinExistence type="predicted"/>
<protein>
    <submittedName>
        <fullName evidence="2">Uncharacterized protein</fullName>
    </submittedName>
</protein>